<evidence type="ECO:0000313" key="3">
    <source>
        <dbReference type="Proteomes" id="UP000775872"/>
    </source>
</evidence>
<sequence length="279" mass="31763">MSFSIFPPHCREIGTMFSQSTNTEPQLIQSLQDLTILEQYERGETKLKATTFYHISNNEELYFGVTSKSKMDTSIPEYNSALKRVPDEKVWPEVPADVSLTLAPDNLTEKSAFLKRPKLKSYSPEKDNSLIPQSFLKETLIMEQLSNLPHPNLIQYLGCRVKRGRITAIWLERLELTLNQYVNTPEFNQLDKDKFLDHIESAVNHLHALGLAHNNINPGNIMIKGNKPTLVGFGSCRAFGENLDSLGSRGWHGKILSTSEKEHDILSLKNLRDWIKNPD</sequence>
<dbReference type="PANTHER" id="PTHR13954">
    <property type="entry name" value="IRE1-RELATED"/>
    <property type="match status" value="1"/>
</dbReference>
<proteinExistence type="predicted"/>
<dbReference type="Gene3D" id="1.10.510.10">
    <property type="entry name" value="Transferase(Phosphotransferase) domain 1"/>
    <property type="match status" value="1"/>
</dbReference>
<dbReference type="Pfam" id="PF00069">
    <property type="entry name" value="Pkinase"/>
    <property type="match status" value="1"/>
</dbReference>
<dbReference type="InterPro" id="IPR000719">
    <property type="entry name" value="Prot_kinase_dom"/>
</dbReference>
<dbReference type="GO" id="GO:0036498">
    <property type="term" value="P:IRE1-mediated unfolded protein response"/>
    <property type="evidence" value="ECO:0007669"/>
    <property type="project" value="TreeGrafter"/>
</dbReference>
<dbReference type="GO" id="GO:0070059">
    <property type="term" value="P:intrinsic apoptotic signaling pathway in response to endoplasmic reticulum stress"/>
    <property type="evidence" value="ECO:0007669"/>
    <property type="project" value="TreeGrafter"/>
</dbReference>
<name>A0A9N9Z343_9HYPO</name>
<accession>A0A9N9Z343</accession>
<keyword evidence="3" id="KW-1185">Reference proteome</keyword>
<reference evidence="2" key="1">
    <citation type="submission" date="2021-10" db="EMBL/GenBank/DDBJ databases">
        <authorList>
            <person name="Piombo E."/>
        </authorList>
    </citation>
    <scope>NUCLEOTIDE SEQUENCE</scope>
</reference>
<dbReference type="SUPFAM" id="SSF56112">
    <property type="entry name" value="Protein kinase-like (PK-like)"/>
    <property type="match status" value="1"/>
</dbReference>
<evidence type="ECO:0000259" key="1">
    <source>
        <dbReference type="PROSITE" id="PS50011"/>
    </source>
</evidence>
<feature type="domain" description="Protein kinase" evidence="1">
    <location>
        <begin position="52"/>
        <end position="279"/>
    </location>
</feature>
<dbReference type="GO" id="GO:1990604">
    <property type="term" value="C:IRE1-TRAF2-ASK1 complex"/>
    <property type="evidence" value="ECO:0007669"/>
    <property type="project" value="TreeGrafter"/>
</dbReference>
<dbReference type="PANTHER" id="PTHR13954:SF6">
    <property type="entry name" value="NON-SPECIFIC SERINE_THREONINE PROTEIN KINASE"/>
    <property type="match status" value="1"/>
</dbReference>
<evidence type="ECO:0000313" key="2">
    <source>
        <dbReference type="EMBL" id="CAH0048121.1"/>
    </source>
</evidence>
<gene>
    <name evidence="2" type="ORF">CSOL1703_00000064</name>
</gene>
<dbReference type="OrthoDB" id="4062651at2759"/>
<dbReference type="GO" id="GO:0004521">
    <property type="term" value="F:RNA endonuclease activity"/>
    <property type="evidence" value="ECO:0007669"/>
    <property type="project" value="InterPro"/>
</dbReference>
<dbReference type="InterPro" id="IPR045133">
    <property type="entry name" value="IRE1/2-like"/>
</dbReference>
<comment type="caution">
    <text evidence="2">The sequence shown here is derived from an EMBL/GenBank/DDBJ whole genome shotgun (WGS) entry which is preliminary data.</text>
</comment>
<dbReference type="AlphaFoldDB" id="A0A9N9Z343"/>
<dbReference type="InterPro" id="IPR011009">
    <property type="entry name" value="Kinase-like_dom_sf"/>
</dbReference>
<organism evidence="2 3">
    <name type="scientific">Clonostachys solani</name>
    <dbReference type="NCBI Taxonomy" id="160281"/>
    <lineage>
        <taxon>Eukaryota</taxon>
        <taxon>Fungi</taxon>
        <taxon>Dikarya</taxon>
        <taxon>Ascomycota</taxon>
        <taxon>Pezizomycotina</taxon>
        <taxon>Sordariomycetes</taxon>
        <taxon>Hypocreomycetidae</taxon>
        <taxon>Hypocreales</taxon>
        <taxon>Bionectriaceae</taxon>
        <taxon>Clonostachys</taxon>
    </lineage>
</organism>
<dbReference type="Proteomes" id="UP000775872">
    <property type="component" value="Unassembled WGS sequence"/>
</dbReference>
<protein>
    <recommendedName>
        <fullName evidence="1">Protein kinase domain-containing protein</fullName>
    </recommendedName>
</protein>
<dbReference type="GO" id="GO:0051082">
    <property type="term" value="F:unfolded protein binding"/>
    <property type="evidence" value="ECO:0007669"/>
    <property type="project" value="TreeGrafter"/>
</dbReference>
<dbReference type="GO" id="GO:0005524">
    <property type="term" value="F:ATP binding"/>
    <property type="evidence" value="ECO:0007669"/>
    <property type="project" value="InterPro"/>
</dbReference>
<dbReference type="EMBL" id="CABFOC020000035">
    <property type="protein sequence ID" value="CAH0048121.1"/>
    <property type="molecule type" value="Genomic_DNA"/>
</dbReference>
<dbReference type="GO" id="GO:0004674">
    <property type="term" value="F:protein serine/threonine kinase activity"/>
    <property type="evidence" value="ECO:0007669"/>
    <property type="project" value="InterPro"/>
</dbReference>
<dbReference type="PROSITE" id="PS50011">
    <property type="entry name" value="PROTEIN_KINASE_DOM"/>
    <property type="match status" value="1"/>
</dbReference>